<name>A0A833DUZ3_9CREN</name>
<comment type="caution">
    <text evidence="1">The sequence shown here is derived from an EMBL/GenBank/DDBJ whole genome shotgun (WGS) entry which is preliminary data.</text>
</comment>
<dbReference type="AlphaFoldDB" id="A0A833DUZ3"/>
<proteinExistence type="predicted"/>
<dbReference type="EMBL" id="DQTV01000045">
    <property type="protein sequence ID" value="HIP56950.1"/>
    <property type="molecule type" value="Genomic_DNA"/>
</dbReference>
<evidence type="ECO:0000313" key="1">
    <source>
        <dbReference type="EMBL" id="HIP56950.1"/>
    </source>
</evidence>
<reference evidence="1" key="1">
    <citation type="journal article" date="2020" name="ISME J.">
        <title>Gammaproteobacteria mediating utilization of methyl-, sulfur- and petroleum organic compounds in deep ocean hydrothermal plumes.</title>
        <authorList>
            <person name="Zhou Z."/>
            <person name="Liu Y."/>
            <person name="Pan J."/>
            <person name="Cron B.R."/>
            <person name="Toner B.M."/>
            <person name="Anantharaman K."/>
            <person name="Breier J.A."/>
            <person name="Dick G.J."/>
            <person name="Li M."/>
        </authorList>
    </citation>
    <scope>NUCLEOTIDE SEQUENCE</scope>
    <source>
        <strain evidence="1">SZUA-1435</strain>
    </source>
</reference>
<sequence length="144" mass="16334">MGSTDLNLAPEEQLVYEVIKRETERHGGIFQTKLKELSELKHLEPQRIARIVLKLARQGLIKRQLVSNNDRSMYFLQAITKAETRSLSTNLALPIRLDTVLHIPCFACRELERCNEGGYPSPSRCSILTKFLISKATGLLRSTP</sequence>
<accession>A0A833DUZ3</accession>
<organism evidence="1 2">
    <name type="scientific">Ignisphaera aggregans</name>
    <dbReference type="NCBI Taxonomy" id="334771"/>
    <lineage>
        <taxon>Archaea</taxon>
        <taxon>Thermoproteota</taxon>
        <taxon>Thermoprotei</taxon>
        <taxon>Desulfurococcales</taxon>
        <taxon>Desulfurococcaceae</taxon>
        <taxon>Ignisphaera</taxon>
    </lineage>
</organism>
<gene>
    <name evidence="1" type="ORF">EYH02_02620</name>
</gene>
<dbReference type="Proteomes" id="UP000605805">
    <property type="component" value="Unassembled WGS sequence"/>
</dbReference>
<evidence type="ECO:0000313" key="2">
    <source>
        <dbReference type="Proteomes" id="UP000605805"/>
    </source>
</evidence>
<protein>
    <submittedName>
        <fullName evidence="1">Uncharacterized protein</fullName>
    </submittedName>
</protein>